<keyword evidence="4" id="KW-1185">Reference proteome</keyword>
<feature type="compositionally biased region" description="Basic and acidic residues" evidence="1">
    <location>
        <begin position="197"/>
        <end position="207"/>
    </location>
</feature>
<sequence>MAAAAAMAKTLLRSVPAAAAGSTLLRSPVSSRAHGAAGVLLRAKGRVPLASPGSGARRFCSDAESGKDKAIRLAQEIGKMTEKGEAGETVGVLVGDLVKTLKTLEASTPEVTINELAKQVGALSAKVDSLSERQLTNEIKSKINRSVMINCLAIYGAVLIAIPGSWYVLKADMKTLKTSIISRNEAVMSTLEKHKHLVDSHEKDTAKQETASTAPNQETASTAPNQDTVVKPEGQPPVG</sequence>
<evidence type="ECO:0000313" key="3">
    <source>
        <dbReference type="EMBL" id="TVU13118.1"/>
    </source>
</evidence>
<feature type="compositionally biased region" description="Polar residues" evidence="1">
    <location>
        <begin position="208"/>
        <end position="228"/>
    </location>
</feature>
<accession>A0A5J9TQH0</accession>
<protein>
    <submittedName>
        <fullName evidence="3">Uncharacterized protein</fullName>
    </submittedName>
</protein>
<dbReference type="Proteomes" id="UP000324897">
    <property type="component" value="Unassembled WGS sequence"/>
</dbReference>
<organism evidence="3 4">
    <name type="scientific">Eragrostis curvula</name>
    <name type="common">weeping love grass</name>
    <dbReference type="NCBI Taxonomy" id="38414"/>
    <lineage>
        <taxon>Eukaryota</taxon>
        <taxon>Viridiplantae</taxon>
        <taxon>Streptophyta</taxon>
        <taxon>Embryophyta</taxon>
        <taxon>Tracheophyta</taxon>
        <taxon>Spermatophyta</taxon>
        <taxon>Magnoliopsida</taxon>
        <taxon>Liliopsida</taxon>
        <taxon>Poales</taxon>
        <taxon>Poaceae</taxon>
        <taxon>PACMAD clade</taxon>
        <taxon>Chloridoideae</taxon>
        <taxon>Eragrostideae</taxon>
        <taxon>Eragrostidinae</taxon>
        <taxon>Eragrostis</taxon>
    </lineage>
</organism>
<dbReference type="Gramene" id="TVU13118">
    <property type="protein sequence ID" value="TVU13118"/>
    <property type="gene ID" value="EJB05_40830"/>
</dbReference>
<keyword evidence="2" id="KW-0472">Membrane</keyword>
<keyword evidence="2" id="KW-0812">Transmembrane</keyword>
<proteinExistence type="predicted"/>
<evidence type="ECO:0000313" key="4">
    <source>
        <dbReference type="Proteomes" id="UP000324897"/>
    </source>
</evidence>
<name>A0A5J9TQH0_9POAL</name>
<comment type="caution">
    <text evidence="3">The sequence shown here is derived from an EMBL/GenBank/DDBJ whole genome shotgun (WGS) entry which is preliminary data.</text>
</comment>
<feature type="transmembrane region" description="Helical" evidence="2">
    <location>
        <begin position="147"/>
        <end position="169"/>
    </location>
</feature>
<dbReference type="AlphaFoldDB" id="A0A5J9TQH0"/>
<evidence type="ECO:0000256" key="2">
    <source>
        <dbReference type="SAM" id="Phobius"/>
    </source>
</evidence>
<dbReference type="EMBL" id="RWGY01000036">
    <property type="protein sequence ID" value="TVU13118.1"/>
    <property type="molecule type" value="Genomic_DNA"/>
</dbReference>
<feature type="region of interest" description="Disordered" evidence="1">
    <location>
        <begin position="195"/>
        <end position="239"/>
    </location>
</feature>
<reference evidence="3 4" key="1">
    <citation type="journal article" date="2019" name="Sci. Rep.">
        <title>A high-quality genome of Eragrostis curvula grass provides insights into Poaceae evolution and supports new strategies to enhance forage quality.</title>
        <authorList>
            <person name="Carballo J."/>
            <person name="Santos B.A.C.M."/>
            <person name="Zappacosta D."/>
            <person name="Garbus I."/>
            <person name="Selva J.P."/>
            <person name="Gallo C.A."/>
            <person name="Diaz A."/>
            <person name="Albertini E."/>
            <person name="Caccamo M."/>
            <person name="Echenique V."/>
        </authorList>
    </citation>
    <scope>NUCLEOTIDE SEQUENCE [LARGE SCALE GENOMIC DNA]</scope>
    <source>
        <strain evidence="4">cv. Victoria</strain>
        <tissue evidence="3">Leaf</tissue>
    </source>
</reference>
<evidence type="ECO:0000256" key="1">
    <source>
        <dbReference type="SAM" id="MobiDB-lite"/>
    </source>
</evidence>
<gene>
    <name evidence="3" type="ORF">EJB05_40830</name>
</gene>
<keyword evidence="2" id="KW-1133">Transmembrane helix</keyword>